<comment type="caution">
    <text evidence="3">The sequence shown here is derived from an EMBL/GenBank/DDBJ whole genome shotgun (WGS) entry which is preliminary data.</text>
</comment>
<keyword evidence="4" id="KW-1185">Reference proteome</keyword>
<sequence>MEDLNGWIVYSFGSIDVLWRTFNAISMICASDSTYFTSVSKFALTIGGLWAACRSIFKGNIGIFATQWFFPTFFLFVFMFVPKTTVWLKDEVANQQYKVDNIPAGIAIITSVSTSLSHALAERIETYFRTADPVNPASDFSPGQSSIMFGAKAIGKIKEIQIQNPNTLNNTKEFLRQCF</sequence>
<dbReference type="AlphaFoldDB" id="A0A8E0WKD9"/>
<dbReference type="RefSeq" id="WP_050755404.1">
    <property type="nucleotide sequence ID" value="NZ_JFKF01000199.1"/>
</dbReference>
<dbReference type="EMBL" id="JFKF01000199">
    <property type="protein sequence ID" value="KDO02237.1"/>
    <property type="molecule type" value="Genomic_DNA"/>
</dbReference>
<geneLocation type="plasmid" evidence="3">
    <name>pREISMN_1</name>
</geneLocation>
<accession>A0A8E0WKD9</accession>
<evidence type="ECO:0000259" key="2">
    <source>
        <dbReference type="Pfam" id="PF07916"/>
    </source>
</evidence>
<proteinExistence type="predicted"/>
<feature type="domain" description="TraG N-terminal Proteobacteria" evidence="2">
    <location>
        <begin position="9"/>
        <end position="179"/>
    </location>
</feature>
<feature type="transmembrane region" description="Helical" evidence="1">
    <location>
        <begin position="101"/>
        <end position="121"/>
    </location>
</feature>
<dbReference type="InterPro" id="IPR012931">
    <property type="entry name" value="TraG_N_Proteobacteria"/>
</dbReference>
<keyword evidence="1" id="KW-0472">Membrane</keyword>
<keyword evidence="3" id="KW-0614">Plasmid</keyword>
<keyword evidence="1" id="KW-1133">Transmembrane helix</keyword>
<dbReference type="Proteomes" id="UP000027161">
    <property type="component" value="Unassembled WGS sequence"/>
</dbReference>
<gene>
    <name evidence="3" type="ORF">REISMN_08195</name>
</gene>
<evidence type="ECO:0000313" key="4">
    <source>
        <dbReference type="Proteomes" id="UP000027161"/>
    </source>
</evidence>
<feature type="transmembrane region" description="Helical" evidence="1">
    <location>
        <begin position="61"/>
        <end position="81"/>
    </location>
</feature>
<evidence type="ECO:0000313" key="3">
    <source>
        <dbReference type="EMBL" id="KDO02237.1"/>
    </source>
</evidence>
<keyword evidence="1" id="KW-0812">Transmembrane</keyword>
<evidence type="ECO:0000256" key="1">
    <source>
        <dbReference type="SAM" id="Phobius"/>
    </source>
</evidence>
<organism evidence="3 4">
    <name type="scientific">Rickettsia tamurae subsp. buchneri</name>
    <dbReference type="NCBI Taxonomy" id="1462938"/>
    <lineage>
        <taxon>Bacteria</taxon>
        <taxon>Pseudomonadati</taxon>
        <taxon>Pseudomonadota</taxon>
        <taxon>Alphaproteobacteria</taxon>
        <taxon>Rickettsiales</taxon>
        <taxon>Rickettsiaceae</taxon>
        <taxon>Rickettsieae</taxon>
        <taxon>Rickettsia</taxon>
        <taxon>spotted fever group</taxon>
    </lineage>
</organism>
<dbReference type="Pfam" id="PF07916">
    <property type="entry name" value="TraG_N"/>
    <property type="match status" value="1"/>
</dbReference>
<reference evidence="3 4" key="1">
    <citation type="submission" date="2014-02" db="EMBL/GenBank/DDBJ databases">
        <title>Draft genome sequence of Rickettsia buchneri sp. nov. ISO7T.</title>
        <authorList>
            <person name="Felsheim R.F."/>
            <person name="Kurtti T.J."/>
            <person name="Munderloh U.G."/>
        </authorList>
    </citation>
    <scope>NUCLEOTIDE SEQUENCE [LARGE SCALE GENOMIC DNA]</scope>
    <source>
        <strain evidence="4">ISO7</strain>
        <plasmid evidence="3">pREISMN_1</plasmid>
    </source>
</reference>
<name>A0A8E0WKD9_9RICK</name>
<protein>
    <submittedName>
        <fullName evidence="3">Conjugal transfer mating pair stabilization protein TraG</fullName>
    </submittedName>
</protein>